<evidence type="ECO:0000259" key="11">
    <source>
        <dbReference type="PROSITE" id="PS50164"/>
    </source>
</evidence>
<evidence type="ECO:0000256" key="3">
    <source>
        <dbReference type="ARBA" id="ARBA00022763"/>
    </source>
</evidence>
<dbReference type="Proteomes" id="UP001359485">
    <property type="component" value="Unassembled WGS sequence"/>
</dbReference>
<keyword evidence="4" id="KW-0479">Metal-binding</keyword>
<dbReference type="Gene3D" id="3.40.1440.10">
    <property type="entry name" value="GIY-YIG endonuclease"/>
    <property type="match status" value="1"/>
</dbReference>
<keyword evidence="7 10" id="KW-0233">DNA recombination</keyword>
<comment type="cofactor">
    <cofactor evidence="10">
        <name>a divalent metal cation</name>
        <dbReference type="ChEBI" id="CHEBI:60240"/>
    </cofactor>
</comment>
<evidence type="ECO:0000256" key="6">
    <source>
        <dbReference type="ARBA" id="ARBA00022833"/>
    </source>
</evidence>
<keyword evidence="13" id="KW-1185">Reference proteome</keyword>
<evidence type="ECO:0000256" key="4">
    <source>
        <dbReference type="ARBA" id="ARBA00022771"/>
    </source>
</evidence>
<feature type="domain" description="GIY-YIG" evidence="11">
    <location>
        <begin position="9"/>
        <end position="94"/>
    </location>
</feature>
<evidence type="ECO:0000256" key="5">
    <source>
        <dbReference type="ARBA" id="ARBA00022801"/>
    </source>
</evidence>
<keyword evidence="5 10" id="KW-0378">Hydrolase</keyword>
<evidence type="ECO:0000256" key="10">
    <source>
        <dbReference type="HAMAP-Rule" id="MF_03100"/>
    </source>
</evidence>
<gene>
    <name evidence="12" type="ORF">RUM44_013881</name>
</gene>
<comment type="caution">
    <text evidence="10">Lacks conserved residue(s) required for the propagation of feature annotation.</text>
</comment>
<comment type="caution">
    <text evidence="12">The sequence shown here is derived from an EMBL/GenBank/DDBJ whole genome shotgun (WGS) entry which is preliminary data.</text>
</comment>
<protein>
    <recommendedName>
        <fullName evidence="10">Structure-specific endonuclease subunit SLX1 homolog</fullName>
        <ecNumber evidence="10">3.1.-.-</ecNumber>
    </recommendedName>
</protein>
<accession>A0ABR1BK38</accession>
<reference evidence="12 13" key="1">
    <citation type="submission" date="2023-09" db="EMBL/GenBank/DDBJ databases">
        <title>Genomes of two closely related lineages of the louse Polyplax serrata with different host specificities.</title>
        <authorList>
            <person name="Martinu J."/>
            <person name="Tarabai H."/>
            <person name="Stefka J."/>
            <person name="Hypsa V."/>
        </authorList>
    </citation>
    <scope>NUCLEOTIDE SEQUENCE [LARGE SCALE GENOMIC DNA]</scope>
    <source>
        <strain evidence="12">98ZLc_SE</strain>
    </source>
</reference>
<evidence type="ECO:0000256" key="7">
    <source>
        <dbReference type="ARBA" id="ARBA00023172"/>
    </source>
</evidence>
<keyword evidence="6" id="KW-0862">Zinc</keyword>
<comment type="similarity">
    <text evidence="10">Belongs to the SLX1 family.</text>
</comment>
<comment type="function">
    <text evidence="10">Catalytic subunit of a heterodimeric structure-specific endonuclease that resolves DNA secondary structures generated during DNA repair and recombination. Has endonuclease activity towards branched DNA substrates, introducing single-strand cuts in duplex DNA close to junctions with ss-DNA.</text>
</comment>
<dbReference type="CDD" id="cd10455">
    <property type="entry name" value="GIY-YIG_SLX1"/>
    <property type="match status" value="1"/>
</dbReference>
<keyword evidence="2 10" id="KW-0255">Endonuclease</keyword>
<dbReference type="InterPro" id="IPR048749">
    <property type="entry name" value="SLX1_C"/>
</dbReference>
<evidence type="ECO:0000313" key="13">
    <source>
        <dbReference type="Proteomes" id="UP001359485"/>
    </source>
</evidence>
<dbReference type="InterPro" id="IPR000305">
    <property type="entry name" value="GIY-YIG_endonuc"/>
</dbReference>
<evidence type="ECO:0000256" key="2">
    <source>
        <dbReference type="ARBA" id="ARBA00022759"/>
    </source>
</evidence>
<dbReference type="EMBL" id="JAWJWF010000001">
    <property type="protein sequence ID" value="KAK6642158.1"/>
    <property type="molecule type" value="Genomic_DNA"/>
</dbReference>
<dbReference type="Pfam" id="PF01541">
    <property type="entry name" value="GIY-YIG"/>
    <property type="match status" value="1"/>
</dbReference>
<dbReference type="SUPFAM" id="SSF82771">
    <property type="entry name" value="GIY-YIG endonuclease"/>
    <property type="match status" value="1"/>
</dbReference>
<comment type="subcellular location">
    <subcellularLocation>
        <location evidence="10">Nucleus</location>
    </subcellularLocation>
</comment>
<dbReference type="PANTHER" id="PTHR20208:SF10">
    <property type="entry name" value="STRUCTURE-SPECIFIC ENDONUCLEASE SUBUNIT SLX1"/>
    <property type="match status" value="1"/>
</dbReference>
<name>A0ABR1BK38_POLSC</name>
<dbReference type="Pfam" id="PF21202">
    <property type="entry name" value="SLX1_C"/>
    <property type="match status" value="1"/>
</dbReference>
<evidence type="ECO:0000256" key="8">
    <source>
        <dbReference type="ARBA" id="ARBA00023204"/>
    </source>
</evidence>
<dbReference type="InterPro" id="IPR035901">
    <property type="entry name" value="GIY-YIG_endonuc_sf"/>
</dbReference>
<keyword evidence="8 10" id="KW-0234">DNA repair</keyword>
<sequence length="333" mass="38423">MEKPDVVERFYGVYLLKSLNPKYKGRTYIGYTVNPNRRITQHNRGKQYGGAWRTSQRGPWEMTLTVHGFPSDVAALRFEWAWQHPKRSRRLKNLVSNKKVSESSFDYCLKIMFTMLKVPPWCRLPLTVRWLSADVMVDPPPNLTPPMHIPIVYGPVKSVKLRSPQKKTSANDEATKEPDMLYTCQLCHGTLNKEDCLVCLSDKCQVRWHIICLAKNFLNNELSFTGTQCENSSINKFLLPVEGTCPFCDCAILWGDLVRKKQGCYNGSQNESETVLSDEDVQERVVALRNLIYLICHWIPQISNTENLAHKIKWQNNICMHPAKGFVLIYPRN</sequence>
<evidence type="ECO:0000256" key="1">
    <source>
        <dbReference type="ARBA" id="ARBA00022722"/>
    </source>
</evidence>
<dbReference type="InterPro" id="IPR050381">
    <property type="entry name" value="SLX1_endonuclease"/>
</dbReference>
<comment type="subunit">
    <text evidence="10">Forms a heterodimer with a member of the SLX4 family.</text>
</comment>
<keyword evidence="9 10" id="KW-0539">Nucleus</keyword>
<dbReference type="PANTHER" id="PTHR20208">
    <property type="entry name" value="STRUCTURE-SPECIFIC ENDONUCLEASE SUBUNIT SLX1"/>
    <property type="match status" value="1"/>
</dbReference>
<dbReference type="Gene3D" id="3.30.40.10">
    <property type="entry name" value="Zinc/RING finger domain, C3HC4 (zinc finger)"/>
    <property type="match status" value="1"/>
</dbReference>
<proteinExistence type="inferred from homology"/>
<dbReference type="InterPro" id="IPR013083">
    <property type="entry name" value="Znf_RING/FYVE/PHD"/>
</dbReference>
<keyword evidence="4" id="KW-0863">Zinc-finger</keyword>
<keyword evidence="3 10" id="KW-0227">DNA damage</keyword>
<dbReference type="EC" id="3.1.-.-" evidence="10"/>
<dbReference type="InterPro" id="IPR027520">
    <property type="entry name" value="Slx1"/>
</dbReference>
<dbReference type="HAMAP" id="MF_03100">
    <property type="entry name" value="Endonuc_su_Slx1"/>
    <property type="match status" value="1"/>
</dbReference>
<evidence type="ECO:0000313" key="12">
    <source>
        <dbReference type="EMBL" id="KAK6642158.1"/>
    </source>
</evidence>
<keyword evidence="1 10" id="KW-0540">Nuclease</keyword>
<dbReference type="PROSITE" id="PS50164">
    <property type="entry name" value="GIY_YIG"/>
    <property type="match status" value="1"/>
</dbReference>
<evidence type="ECO:0000256" key="9">
    <source>
        <dbReference type="ARBA" id="ARBA00023242"/>
    </source>
</evidence>
<organism evidence="12 13">
    <name type="scientific">Polyplax serrata</name>
    <name type="common">Common mouse louse</name>
    <dbReference type="NCBI Taxonomy" id="468196"/>
    <lineage>
        <taxon>Eukaryota</taxon>
        <taxon>Metazoa</taxon>
        <taxon>Ecdysozoa</taxon>
        <taxon>Arthropoda</taxon>
        <taxon>Hexapoda</taxon>
        <taxon>Insecta</taxon>
        <taxon>Pterygota</taxon>
        <taxon>Neoptera</taxon>
        <taxon>Paraneoptera</taxon>
        <taxon>Psocodea</taxon>
        <taxon>Troctomorpha</taxon>
        <taxon>Phthiraptera</taxon>
        <taxon>Anoplura</taxon>
        <taxon>Polyplacidae</taxon>
        <taxon>Polyplax</taxon>
    </lineage>
</organism>